<proteinExistence type="predicted"/>
<feature type="region of interest" description="Disordered" evidence="5">
    <location>
        <begin position="270"/>
        <end position="293"/>
    </location>
</feature>
<dbReference type="InterPro" id="IPR051694">
    <property type="entry name" value="Immunoregulatory_rcpt-like"/>
</dbReference>
<feature type="compositionally biased region" description="Low complexity" evidence="5">
    <location>
        <begin position="135"/>
        <end position="168"/>
    </location>
</feature>
<dbReference type="OrthoDB" id="4928124at2759"/>
<evidence type="ECO:0000256" key="2">
    <source>
        <dbReference type="ARBA" id="ARBA00022692"/>
    </source>
</evidence>
<evidence type="ECO:0000256" key="3">
    <source>
        <dbReference type="ARBA" id="ARBA00022989"/>
    </source>
</evidence>
<feature type="region of interest" description="Disordered" evidence="5">
    <location>
        <begin position="305"/>
        <end position="324"/>
    </location>
</feature>
<accession>A0A2A9P644</accession>
<sequence>MERVKADDARGRFPRKSRGLRARNVPAHNVPKTLARIIVGLPGGNGPGSAAPARGPQQRAAAPPSEIDSDSDSDNETPPARVKPNPAVRAGTSTSLSTLTLVVSSAPKLTTAPNLVAPQRPVATSSRVPALNAISRTSQSVRQQQTTLSSSAERSSSFSTSSTQATETKSSATSVDAGIKAASPTPEEPDPKREGRLDGGAEAGIVVGVLAFIILLSFTIFLFRRYRRRRSGNQPPMATMLSDRMISAPMPARRQSDAMTVNVGYYDAANRRPSEPQGMVQEPQPASMARSGENEYFQRRVLAEPSPEMAEGAAERSHEPTHFI</sequence>
<evidence type="ECO:0000256" key="5">
    <source>
        <dbReference type="SAM" id="MobiDB-lite"/>
    </source>
</evidence>
<feature type="region of interest" description="Disordered" evidence="5">
    <location>
        <begin position="1"/>
        <end position="92"/>
    </location>
</feature>
<keyword evidence="2 6" id="KW-0812">Transmembrane</keyword>
<evidence type="ECO:0000256" key="4">
    <source>
        <dbReference type="ARBA" id="ARBA00023136"/>
    </source>
</evidence>
<evidence type="ECO:0000313" key="7">
    <source>
        <dbReference type="EMBL" id="PFH56985.1"/>
    </source>
</evidence>
<keyword evidence="3 6" id="KW-1133">Transmembrane helix</keyword>
<comment type="caution">
    <text evidence="7">The sequence shown here is derived from an EMBL/GenBank/DDBJ whole genome shotgun (WGS) entry which is preliminary data.</text>
</comment>
<feature type="compositionally biased region" description="Low complexity" evidence="5">
    <location>
        <begin position="48"/>
        <end position="64"/>
    </location>
</feature>
<feature type="compositionally biased region" description="Basic and acidic residues" evidence="5">
    <location>
        <begin position="313"/>
        <end position="324"/>
    </location>
</feature>
<feature type="compositionally biased region" description="Basic and acidic residues" evidence="5">
    <location>
        <begin position="1"/>
        <end position="11"/>
    </location>
</feature>
<reference evidence="7 8" key="2">
    <citation type="journal article" date="2017" name="Sci. Rep.">
        <title>Ant-infecting Ophiocordyceps genomes reveal a high diversity of potential behavioral manipulation genes and a possible major role for enterotoxins.</title>
        <authorList>
            <person name="de Bekker C."/>
            <person name="Ohm R.A."/>
            <person name="Evans H.C."/>
            <person name="Brachmann A."/>
            <person name="Hughes D.P."/>
        </authorList>
    </citation>
    <scope>NUCLEOTIDE SEQUENCE [LARGE SCALE GENOMIC DNA]</scope>
    <source>
        <strain evidence="7 8">SC16a</strain>
    </source>
</reference>
<evidence type="ECO:0000256" key="1">
    <source>
        <dbReference type="ARBA" id="ARBA00004167"/>
    </source>
</evidence>
<protein>
    <submittedName>
        <fullName evidence="7">Uncharacterized protein</fullName>
    </submittedName>
</protein>
<comment type="subcellular location">
    <subcellularLocation>
        <location evidence="1">Membrane</location>
        <topology evidence="1">Single-pass membrane protein</topology>
    </subcellularLocation>
</comment>
<reference evidence="7 8" key="1">
    <citation type="journal article" date="2015" name="BMC Genomics">
        <title>Gene expression during zombie ant biting behavior reflects the complexity underlying fungal parasitic behavioral manipulation.</title>
        <authorList>
            <person name="de Bekker C."/>
            <person name="Ohm R.A."/>
            <person name="Loreto R.G."/>
            <person name="Sebastian A."/>
            <person name="Albert I."/>
            <person name="Merrow M."/>
            <person name="Brachmann A."/>
            <person name="Hughes D.P."/>
        </authorList>
    </citation>
    <scope>NUCLEOTIDE SEQUENCE [LARGE SCALE GENOMIC DNA]</scope>
    <source>
        <strain evidence="7 8">SC16a</strain>
    </source>
</reference>
<dbReference type="GO" id="GO:0016020">
    <property type="term" value="C:membrane"/>
    <property type="evidence" value="ECO:0007669"/>
    <property type="project" value="UniProtKB-SubCell"/>
</dbReference>
<keyword evidence="4 6" id="KW-0472">Membrane</keyword>
<feature type="transmembrane region" description="Helical" evidence="6">
    <location>
        <begin position="203"/>
        <end position="223"/>
    </location>
</feature>
<feature type="region of interest" description="Disordered" evidence="5">
    <location>
        <begin position="133"/>
        <end position="197"/>
    </location>
</feature>
<dbReference type="EMBL" id="LAZP02000475">
    <property type="protein sequence ID" value="PFH56985.1"/>
    <property type="molecule type" value="Genomic_DNA"/>
</dbReference>
<dbReference type="AlphaFoldDB" id="A0A2A9P644"/>
<evidence type="ECO:0000256" key="6">
    <source>
        <dbReference type="SAM" id="Phobius"/>
    </source>
</evidence>
<keyword evidence="8" id="KW-1185">Reference proteome</keyword>
<gene>
    <name evidence="7" type="ORF">XA68_15675</name>
</gene>
<dbReference type="PANTHER" id="PTHR15549">
    <property type="entry name" value="PAIRED IMMUNOGLOBULIN-LIKE TYPE 2 RECEPTOR"/>
    <property type="match status" value="1"/>
</dbReference>
<feature type="compositionally biased region" description="Basic residues" evidence="5">
    <location>
        <begin position="12"/>
        <end position="21"/>
    </location>
</feature>
<dbReference type="Proteomes" id="UP000037136">
    <property type="component" value="Unassembled WGS sequence"/>
</dbReference>
<organism evidence="7 8">
    <name type="scientific">Ophiocordyceps unilateralis</name>
    <name type="common">Zombie-ant fungus</name>
    <name type="synonym">Torrubia unilateralis</name>
    <dbReference type="NCBI Taxonomy" id="268505"/>
    <lineage>
        <taxon>Eukaryota</taxon>
        <taxon>Fungi</taxon>
        <taxon>Dikarya</taxon>
        <taxon>Ascomycota</taxon>
        <taxon>Pezizomycotina</taxon>
        <taxon>Sordariomycetes</taxon>
        <taxon>Hypocreomycetidae</taxon>
        <taxon>Hypocreales</taxon>
        <taxon>Ophiocordycipitaceae</taxon>
        <taxon>Ophiocordyceps</taxon>
    </lineage>
</organism>
<evidence type="ECO:0000313" key="8">
    <source>
        <dbReference type="Proteomes" id="UP000037136"/>
    </source>
</evidence>
<dbReference type="STRING" id="268505.A0A2A9P644"/>
<dbReference type="GO" id="GO:0071944">
    <property type="term" value="C:cell periphery"/>
    <property type="evidence" value="ECO:0007669"/>
    <property type="project" value="UniProtKB-ARBA"/>
</dbReference>
<dbReference type="PANTHER" id="PTHR15549:SF26">
    <property type="entry name" value="AXIAL BUDDING PATTERN PROTEIN 2-RELATED"/>
    <property type="match status" value="1"/>
</dbReference>
<name>A0A2A9P644_OPHUN</name>